<dbReference type="EMBL" id="OU893343">
    <property type="protein sequence ID" value="CAH0749327.1"/>
    <property type="molecule type" value="Genomic_DNA"/>
</dbReference>
<dbReference type="InterPro" id="IPR006047">
    <property type="entry name" value="GH13_cat_dom"/>
</dbReference>
<keyword evidence="1" id="KW-1133">Transmembrane helix</keyword>
<reference evidence="3" key="1">
    <citation type="submission" date="2021-12" db="EMBL/GenBank/DDBJ databases">
        <authorList>
            <person name="King R."/>
        </authorList>
    </citation>
    <scope>NUCLEOTIDE SEQUENCE</scope>
</reference>
<keyword evidence="4" id="KW-1185">Reference proteome</keyword>
<evidence type="ECO:0000313" key="4">
    <source>
        <dbReference type="Proteomes" id="UP001153714"/>
    </source>
</evidence>
<proteinExistence type="predicted"/>
<feature type="domain" description="Glycosyl hydrolase family 13 catalytic" evidence="2">
    <location>
        <begin position="55"/>
        <end position="196"/>
    </location>
</feature>
<keyword evidence="1" id="KW-0472">Membrane</keyword>
<accession>A0A9P0C860</accession>
<gene>
    <name evidence="3" type="ORF">DIATSA_LOCUS2815</name>
</gene>
<evidence type="ECO:0000313" key="3">
    <source>
        <dbReference type="EMBL" id="CAH0749327.1"/>
    </source>
</evidence>
<dbReference type="Proteomes" id="UP001153714">
    <property type="component" value="Chromosome 12"/>
</dbReference>
<name>A0A9P0C860_9NEOP</name>
<dbReference type="OrthoDB" id="1740265at2759"/>
<protein>
    <recommendedName>
        <fullName evidence="2">Glycosyl hydrolase family 13 catalytic domain-containing protein</fullName>
    </recommendedName>
</protein>
<evidence type="ECO:0000256" key="1">
    <source>
        <dbReference type="SAM" id="Phobius"/>
    </source>
</evidence>
<sequence length="198" mass="22527">MTPLCKNVFIGIGALLVTGLVVGSVTWAILASRTPTIEAPEIIPLDWWQHAVIYQIYPRSFQDSDGDGIGDLKGITNRMEHFVETGIDAIWMSPIFESPMIDFGYDISNFYEIHHEYGTMEDFEELVAKAHELGIKVLLDYVPNHASTESLYFQRSEAREPGYEDFFVWADPRPDPQNSSNRLVPSNWVKDLYIPTVL</sequence>
<dbReference type="SUPFAM" id="SSF51445">
    <property type="entry name" value="(Trans)glycosidases"/>
    <property type="match status" value="1"/>
</dbReference>
<dbReference type="Pfam" id="PF00128">
    <property type="entry name" value="Alpha-amylase"/>
    <property type="match status" value="1"/>
</dbReference>
<reference evidence="3" key="2">
    <citation type="submission" date="2022-10" db="EMBL/GenBank/DDBJ databases">
        <authorList>
            <consortium name="ENA_rothamsted_submissions"/>
            <consortium name="culmorum"/>
            <person name="King R."/>
        </authorList>
    </citation>
    <scope>NUCLEOTIDE SEQUENCE</scope>
</reference>
<dbReference type="PANTHER" id="PTHR10357:SF179">
    <property type="entry name" value="NEUTRAL AND BASIC AMINO ACID TRANSPORT PROTEIN RBAT"/>
    <property type="match status" value="1"/>
</dbReference>
<feature type="transmembrane region" description="Helical" evidence="1">
    <location>
        <begin position="7"/>
        <end position="30"/>
    </location>
</feature>
<dbReference type="PANTHER" id="PTHR10357">
    <property type="entry name" value="ALPHA-AMYLASE FAMILY MEMBER"/>
    <property type="match status" value="1"/>
</dbReference>
<organism evidence="3 4">
    <name type="scientific">Diatraea saccharalis</name>
    <name type="common">sugarcane borer</name>
    <dbReference type="NCBI Taxonomy" id="40085"/>
    <lineage>
        <taxon>Eukaryota</taxon>
        <taxon>Metazoa</taxon>
        <taxon>Ecdysozoa</taxon>
        <taxon>Arthropoda</taxon>
        <taxon>Hexapoda</taxon>
        <taxon>Insecta</taxon>
        <taxon>Pterygota</taxon>
        <taxon>Neoptera</taxon>
        <taxon>Endopterygota</taxon>
        <taxon>Lepidoptera</taxon>
        <taxon>Glossata</taxon>
        <taxon>Ditrysia</taxon>
        <taxon>Pyraloidea</taxon>
        <taxon>Crambidae</taxon>
        <taxon>Crambinae</taxon>
        <taxon>Diatraea</taxon>
    </lineage>
</organism>
<dbReference type="AlphaFoldDB" id="A0A9P0C860"/>
<evidence type="ECO:0000259" key="2">
    <source>
        <dbReference type="SMART" id="SM00642"/>
    </source>
</evidence>
<dbReference type="SMART" id="SM00642">
    <property type="entry name" value="Aamy"/>
    <property type="match status" value="1"/>
</dbReference>
<dbReference type="InterPro" id="IPR017853">
    <property type="entry name" value="GH"/>
</dbReference>
<keyword evidence="1" id="KW-0812">Transmembrane</keyword>
<dbReference type="GO" id="GO:0005975">
    <property type="term" value="P:carbohydrate metabolic process"/>
    <property type="evidence" value="ECO:0007669"/>
    <property type="project" value="InterPro"/>
</dbReference>
<dbReference type="Gene3D" id="3.20.20.80">
    <property type="entry name" value="Glycosidases"/>
    <property type="match status" value="1"/>
</dbReference>